<name>A0ABV3X1L9_9FIRM</name>
<evidence type="ECO:0000313" key="2">
    <source>
        <dbReference type="EMBL" id="MEX5284085.1"/>
    </source>
</evidence>
<dbReference type="EMBL" id="JARVLH010000001">
    <property type="protein sequence ID" value="MEX5284085.1"/>
    <property type="molecule type" value="Genomic_DNA"/>
</dbReference>
<dbReference type="RefSeq" id="WP_368845822.1">
    <property type="nucleotide sequence ID" value="NZ_CP194411.1"/>
</dbReference>
<dbReference type="Gene3D" id="3.20.20.150">
    <property type="entry name" value="Divalent-metal-dependent TIM barrel enzymes"/>
    <property type="match status" value="1"/>
</dbReference>
<reference evidence="2 3" key="1">
    <citation type="submission" date="2023-04" db="EMBL/GenBank/DDBJ databases">
        <title>Genome Sequence of Selenomonas sputigena ATCC 33150.</title>
        <authorList>
            <person name="Miller D.P."/>
            <person name="Anvari S."/>
            <person name="Polson S.W."/>
            <person name="Macdonald M."/>
            <person name="Mcdowell J.V."/>
        </authorList>
    </citation>
    <scope>NUCLEOTIDE SEQUENCE [LARGE SCALE GENOMIC DNA]</scope>
    <source>
        <strain evidence="2 3">ATCC 33150</strain>
    </source>
</reference>
<feature type="domain" description="Xylose isomerase-like TIM barrel" evidence="1">
    <location>
        <begin position="29"/>
        <end position="238"/>
    </location>
</feature>
<dbReference type="Pfam" id="PF01261">
    <property type="entry name" value="AP_endonuc_2"/>
    <property type="match status" value="1"/>
</dbReference>
<organism evidence="2 3">
    <name type="scientific">Selenomonas sputigena</name>
    <dbReference type="NCBI Taxonomy" id="69823"/>
    <lineage>
        <taxon>Bacteria</taxon>
        <taxon>Bacillati</taxon>
        <taxon>Bacillota</taxon>
        <taxon>Negativicutes</taxon>
        <taxon>Selenomonadales</taxon>
        <taxon>Selenomonadaceae</taxon>
        <taxon>Selenomonas</taxon>
    </lineage>
</organism>
<accession>A0ABV3X1L9</accession>
<keyword evidence="3" id="KW-1185">Reference proteome</keyword>
<dbReference type="SUPFAM" id="SSF51658">
    <property type="entry name" value="Xylose isomerase-like"/>
    <property type="match status" value="1"/>
</dbReference>
<evidence type="ECO:0000259" key="1">
    <source>
        <dbReference type="Pfam" id="PF01261"/>
    </source>
</evidence>
<dbReference type="InterPro" id="IPR036237">
    <property type="entry name" value="Xyl_isomerase-like_sf"/>
</dbReference>
<dbReference type="InterPro" id="IPR013022">
    <property type="entry name" value="Xyl_isomerase-like_TIM-brl"/>
</dbReference>
<gene>
    <name evidence="2" type="ORF">QCO44_00280</name>
</gene>
<dbReference type="Proteomes" id="UP001559623">
    <property type="component" value="Unassembled WGS sequence"/>
</dbReference>
<proteinExistence type="predicted"/>
<sequence length="326" mass="37499">MRELLNVSDYPCDTDIVLGGDPTRLRHLLEEFGFSGIELMLTGAGREEFFSEFDICGVHLRFWPNWLDFWWGREEELVREFGDRETVAAVFGASREEWLSRWRENIRAAAACGARYVVLHVANARSWELYNRRFAYGAATVIDATADLVNAFADALPEECLLLYENLWWPGLTLTEPMLAARLLEATRHERTGFLLDTGHMMNTELRLADEAQAAAYILRCVKNLGALRERIFAMHLHCSLSGAFVRRMMAQKQKERPQALTVEESYRYVSQVDWHRPFATSAARRIAEAVEPEFLVHEFLYESFAVWYDKVRQQKKSFGGGDAAV</sequence>
<evidence type="ECO:0000313" key="3">
    <source>
        <dbReference type="Proteomes" id="UP001559623"/>
    </source>
</evidence>
<protein>
    <submittedName>
        <fullName evidence="2">TIM barrel protein</fullName>
    </submittedName>
</protein>
<comment type="caution">
    <text evidence="2">The sequence shown here is derived from an EMBL/GenBank/DDBJ whole genome shotgun (WGS) entry which is preliminary data.</text>
</comment>